<evidence type="ECO:0000256" key="1">
    <source>
        <dbReference type="SAM" id="Phobius"/>
    </source>
</evidence>
<keyword evidence="1" id="KW-0812">Transmembrane</keyword>
<gene>
    <name evidence="2" type="ORF">NT6N_12640</name>
</gene>
<reference evidence="2" key="1">
    <citation type="submission" date="2024-07" db="EMBL/GenBank/DDBJ databases">
        <title>Complete genome sequence of Verrucomicrobiaceae bacterium NT6N.</title>
        <authorList>
            <person name="Huang C."/>
            <person name="Takami H."/>
            <person name="Hamasaki K."/>
        </authorList>
    </citation>
    <scope>NUCLEOTIDE SEQUENCE</scope>
    <source>
        <strain evidence="2">NT6N</strain>
    </source>
</reference>
<dbReference type="KEGG" id="osu:NT6N_12640"/>
<dbReference type="AlphaFoldDB" id="A0AAT9FJT3"/>
<dbReference type="EMBL" id="AP026866">
    <property type="protein sequence ID" value="BDS06224.1"/>
    <property type="molecule type" value="Genomic_DNA"/>
</dbReference>
<evidence type="ECO:0008006" key="3">
    <source>
        <dbReference type="Google" id="ProtNLM"/>
    </source>
</evidence>
<proteinExistence type="predicted"/>
<name>A0AAT9FJT3_9BACT</name>
<feature type="transmembrane region" description="Helical" evidence="1">
    <location>
        <begin position="6"/>
        <end position="23"/>
    </location>
</feature>
<protein>
    <recommendedName>
        <fullName evidence="3">FeoB-associated Cys-rich membrane protein</fullName>
    </recommendedName>
</protein>
<keyword evidence="1" id="KW-0472">Membrane</keyword>
<keyword evidence="1" id="KW-1133">Transmembrane helix</keyword>
<organism evidence="2">
    <name type="scientific">Oceaniferula spumae</name>
    <dbReference type="NCBI Taxonomy" id="2979115"/>
    <lineage>
        <taxon>Bacteria</taxon>
        <taxon>Pseudomonadati</taxon>
        <taxon>Verrucomicrobiota</taxon>
        <taxon>Verrucomicrobiia</taxon>
        <taxon>Verrucomicrobiales</taxon>
        <taxon>Verrucomicrobiaceae</taxon>
        <taxon>Oceaniferula</taxon>
    </lineage>
</organism>
<sequence>MDWENWQTYVAPAIVILTIGIFIRRWVKTKLAESAANCCGGRCGCAVSKKKKKLAAKGQESVVGGK</sequence>
<evidence type="ECO:0000313" key="2">
    <source>
        <dbReference type="EMBL" id="BDS06224.1"/>
    </source>
</evidence>
<accession>A0AAT9FJT3</accession>